<reference evidence="1" key="1">
    <citation type="journal article" date="2015" name="Nature">
        <title>Complex archaea that bridge the gap between prokaryotes and eukaryotes.</title>
        <authorList>
            <person name="Spang A."/>
            <person name="Saw J.H."/>
            <person name="Jorgensen S.L."/>
            <person name="Zaremba-Niedzwiedzka K."/>
            <person name="Martijn J."/>
            <person name="Lind A.E."/>
            <person name="van Eijk R."/>
            <person name="Schleper C."/>
            <person name="Guy L."/>
            <person name="Ettema T.J."/>
        </authorList>
    </citation>
    <scope>NUCLEOTIDE SEQUENCE</scope>
</reference>
<sequence>MQGLNTQFNVWQMSQASDDEVGGAVFTGTITDNCIQGHLRVNTPSQLLIE</sequence>
<evidence type="ECO:0000313" key="1">
    <source>
        <dbReference type="EMBL" id="KKL24951.1"/>
    </source>
</evidence>
<comment type="caution">
    <text evidence="1">The sequence shown here is derived from an EMBL/GenBank/DDBJ whole genome shotgun (WGS) entry which is preliminary data.</text>
</comment>
<dbReference type="AlphaFoldDB" id="A0A0F9E4X0"/>
<gene>
    <name evidence="1" type="ORF">LCGC14_2410160</name>
</gene>
<accession>A0A0F9E4X0</accession>
<protein>
    <submittedName>
        <fullName evidence="1">Uncharacterized protein</fullName>
    </submittedName>
</protein>
<dbReference type="EMBL" id="LAZR01036394">
    <property type="protein sequence ID" value="KKL24951.1"/>
    <property type="molecule type" value="Genomic_DNA"/>
</dbReference>
<name>A0A0F9E4X0_9ZZZZ</name>
<proteinExistence type="predicted"/>
<organism evidence="1">
    <name type="scientific">marine sediment metagenome</name>
    <dbReference type="NCBI Taxonomy" id="412755"/>
    <lineage>
        <taxon>unclassified sequences</taxon>
        <taxon>metagenomes</taxon>
        <taxon>ecological metagenomes</taxon>
    </lineage>
</organism>
<feature type="non-terminal residue" evidence="1">
    <location>
        <position position="50"/>
    </location>
</feature>